<dbReference type="Proteomes" id="UP001652621">
    <property type="component" value="Unplaced"/>
</dbReference>
<organism evidence="4 5">
    <name type="scientific">Musca domestica</name>
    <name type="common">House fly</name>
    <dbReference type="NCBI Taxonomy" id="7370"/>
    <lineage>
        <taxon>Eukaryota</taxon>
        <taxon>Metazoa</taxon>
        <taxon>Ecdysozoa</taxon>
        <taxon>Arthropoda</taxon>
        <taxon>Hexapoda</taxon>
        <taxon>Insecta</taxon>
        <taxon>Pterygota</taxon>
        <taxon>Neoptera</taxon>
        <taxon>Endopterygota</taxon>
        <taxon>Diptera</taxon>
        <taxon>Brachycera</taxon>
        <taxon>Muscomorpha</taxon>
        <taxon>Muscoidea</taxon>
        <taxon>Muscidae</taxon>
        <taxon>Musca</taxon>
    </lineage>
</organism>
<evidence type="ECO:0000256" key="1">
    <source>
        <dbReference type="ARBA" id="ARBA00010134"/>
    </source>
</evidence>
<evidence type="ECO:0000313" key="4">
    <source>
        <dbReference type="Proteomes" id="UP001652621"/>
    </source>
</evidence>
<evidence type="ECO:0000259" key="3">
    <source>
        <dbReference type="PROSITE" id="PS50208"/>
    </source>
</evidence>
<dbReference type="InterPro" id="IPR001309">
    <property type="entry name" value="Pept_C14_p20"/>
</dbReference>
<evidence type="ECO:0000313" key="5">
    <source>
        <dbReference type="RefSeq" id="XP_058987928.1"/>
    </source>
</evidence>
<protein>
    <submittedName>
        <fullName evidence="5">Uncharacterized protein LOC131806961</fullName>
    </submittedName>
</protein>
<dbReference type="PANTHER" id="PTHR10454">
    <property type="entry name" value="CASPASE"/>
    <property type="match status" value="1"/>
</dbReference>
<dbReference type="InterPro" id="IPR015917">
    <property type="entry name" value="Pept_C14A"/>
</dbReference>
<accession>A0ABM3VQ49</accession>
<name>A0ABM3VQ49_MUSDO</name>
<dbReference type="Pfam" id="PF00656">
    <property type="entry name" value="Peptidase_C14"/>
    <property type="match status" value="1"/>
</dbReference>
<sequence length="580" mass="66460">MAAKKESNLFKRMPGKCPKSQTTKPKQSILETLTKTLWQFHGIKELALGEAGLKVAIFLLQNPHEELQHTTESSGFFENLPAVDFLCQSPEQILHQLRNSKFIGYASVFVLLQQNSFLAKVIRAMEVNPHLRYKSKVLMNRYHLQINTNMTSNEKTTLSPSQQRNKLLGIKNIFQNLGTYIQCKAANTFQLYNQNINIDVAEARRDLLMFRESNVDNCILVQWYRHDDMCQYQTHGLMLFSVLIQILQPLEGALQESFSSAGCAVTSSSSTAADLYVYSINPALAIIINNYYFTQPLTVRRGSERDVIQLIRELKIARIPYILIEDCNRDQLLEIVHYISSKDFRPLKNLLVFLMSHGGQDGLLYTNDGQINIPEAVIKPIQNNQFLQHTEIQFVINKCRGETDIEWATYSELKNIAVTDNSYLKRNTTVLYSVPNNFLSLRSETDGCPFIQAYCQHFRYLTPNDEIRQLDEQINSNPIISEYFEELEKCTDLIMTSLEHNHNVMPKSENFFHMMQLLKSIADGFPICDSVGSEVGTSSFICGSIGHWEIPKQGRIETYFTPYLEADNFSICEENDNNGE</sequence>
<dbReference type="InterPro" id="IPR002398">
    <property type="entry name" value="Pept_C14"/>
</dbReference>
<dbReference type="PRINTS" id="PR00376">
    <property type="entry name" value="IL1BCENZYME"/>
</dbReference>
<comment type="similarity">
    <text evidence="1">Belongs to the peptidase C14A family.</text>
</comment>
<gene>
    <name evidence="5" type="primary">LOC131806961</name>
</gene>
<evidence type="ECO:0000256" key="2">
    <source>
        <dbReference type="SAM" id="MobiDB-lite"/>
    </source>
</evidence>
<dbReference type="InterPro" id="IPR011600">
    <property type="entry name" value="Pept_C14_caspase"/>
</dbReference>
<dbReference type="RefSeq" id="XP_058987928.1">
    <property type="nucleotide sequence ID" value="XM_059131945.1"/>
</dbReference>
<dbReference type="SMART" id="SM00115">
    <property type="entry name" value="CASc"/>
    <property type="match status" value="1"/>
</dbReference>
<dbReference type="Gene3D" id="3.40.50.1460">
    <property type="match status" value="1"/>
</dbReference>
<dbReference type="PROSITE" id="PS50208">
    <property type="entry name" value="CASPASE_P20"/>
    <property type="match status" value="1"/>
</dbReference>
<feature type="region of interest" description="Disordered" evidence="2">
    <location>
        <begin position="1"/>
        <end position="24"/>
    </location>
</feature>
<reference evidence="5" key="1">
    <citation type="submission" date="2025-08" db="UniProtKB">
        <authorList>
            <consortium name="RefSeq"/>
        </authorList>
    </citation>
    <scope>IDENTIFICATION</scope>
    <source>
        <strain evidence="5">Aabys</strain>
        <tissue evidence="5">Whole body</tissue>
    </source>
</reference>
<dbReference type="GeneID" id="131806961"/>
<dbReference type="SUPFAM" id="SSF52129">
    <property type="entry name" value="Caspase-like"/>
    <property type="match status" value="1"/>
</dbReference>
<keyword evidence="4" id="KW-1185">Reference proteome</keyword>
<dbReference type="PANTHER" id="PTHR10454:SF210">
    <property type="entry name" value="CASPASE-2"/>
    <property type="match status" value="1"/>
</dbReference>
<feature type="domain" description="Caspase family p20" evidence="3">
    <location>
        <begin position="284"/>
        <end position="403"/>
    </location>
</feature>
<proteinExistence type="inferred from homology"/>
<dbReference type="InterPro" id="IPR029030">
    <property type="entry name" value="Caspase-like_dom_sf"/>
</dbReference>